<dbReference type="FunFam" id="1.20.5.500:FF:000001">
    <property type="entry name" value="Type II keratin 23"/>
    <property type="match status" value="1"/>
</dbReference>
<dbReference type="GO" id="GO:0006886">
    <property type="term" value="P:intracellular protein transport"/>
    <property type="evidence" value="ECO:0007669"/>
    <property type="project" value="Ensembl"/>
</dbReference>
<dbReference type="GO" id="GO:0031102">
    <property type="term" value="P:neuron projection regeneration"/>
    <property type="evidence" value="ECO:0007669"/>
    <property type="project" value="Ensembl"/>
</dbReference>
<dbReference type="GO" id="GO:0097450">
    <property type="term" value="C:astrocyte end-foot"/>
    <property type="evidence" value="ECO:0007669"/>
    <property type="project" value="Ensembl"/>
</dbReference>
<dbReference type="GO" id="GO:0060020">
    <property type="term" value="P:Bergmann glial cell differentiation"/>
    <property type="evidence" value="ECO:0007669"/>
    <property type="project" value="Ensembl"/>
</dbReference>
<keyword evidence="11" id="KW-1185">Reference proteome</keyword>
<dbReference type="PANTHER" id="PTHR45652:SF9">
    <property type="entry name" value="GLIAL FIBRILLARY ACIDIC PROTEIN"/>
    <property type="match status" value="1"/>
</dbReference>
<dbReference type="FunFam" id="1.20.5.170:FF:000002">
    <property type="entry name" value="Type I keratin KA11"/>
    <property type="match status" value="1"/>
</dbReference>
<keyword evidence="4 7" id="KW-0403">Intermediate filament</keyword>
<evidence type="ECO:0000313" key="10">
    <source>
        <dbReference type="Ensembl" id="ENSGEVP00005027811.1"/>
    </source>
</evidence>
<dbReference type="GO" id="GO:0044297">
    <property type="term" value="C:cell body"/>
    <property type="evidence" value="ECO:0007669"/>
    <property type="project" value="Ensembl"/>
</dbReference>
<dbReference type="PRINTS" id="PR01248">
    <property type="entry name" value="TYPE1KERATIN"/>
</dbReference>
<dbReference type="GO" id="GO:0010977">
    <property type="term" value="P:negative regulation of neuron projection development"/>
    <property type="evidence" value="ECO:0007669"/>
    <property type="project" value="Ensembl"/>
</dbReference>
<dbReference type="GeneTree" id="ENSGT00940000159539"/>
<feature type="coiled-coil region" evidence="8">
    <location>
        <begin position="264"/>
        <end position="351"/>
    </location>
</feature>
<evidence type="ECO:0000256" key="4">
    <source>
        <dbReference type="ARBA" id="ARBA00022754"/>
    </source>
</evidence>
<reference evidence="10" key="3">
    <citation type="submission" date="2025-09" db="UniProtKB">
        <authorList>
            <consortium name="Ensembl"/>
        </authorList>
    </citation>
    <scope>IDENTIFICATION</scope>
</reference>
<dbReference type="GO" id="GO:0045109">
    <property type="term" value="P:intermediate filament organization"/>
    <property type="evidence" value="ECO:0007669"/>
    <property type="project" value="Ensembl"/>
</dbReference>
<dbReference type="FunFam" id="1.20.5.1160:FF:000001">
    <property type="entry name" value="Keratin type II"/>
    <property type="match status" value="1"/>
</dbReference>
<dbReference type="OrthoDB" id="2441647at2759"/>
<dbReference type="PROSITE" id="PS00226">
    <property type="entry name" value="IF_ROD_1"/>
    <property type="match status" value="1"/>
</dbReference>
<name>A0A8C4YM08_9SAUR</name>
<dbReference type="GO" id="GO:0042802">
    <property type="term" value="F:identical protein binding"/>
    <property type="evidence" value="ECO:0007669"/>
    <property type="project" value="Ensembl"/>
</dbReference>
<dbReference type="Gene3D" id="1.20.5.1160">
    <property type="entry name" value="Vasodilator-stimulated phosphoprotein"/>
    <property type="match status" value="1"/>
</dbReference>
<evidence type="ECO:0000259" key="9">
    <source>
        <dbReference type="PROSITE" id="PS51842"/>
    </source>
</evidence>
<dbReference type="InterPro" id="IPR002957">
    <property type="entry name" value="Keratin_I"/>
</dbReference>
<dbReference type="InterPro" id="IPR018039">
    <property type="entry name" value="IF_conserved"/>
</dbReference>
<dbReference type="GO" id="GO:0016020">
    <property type="term" value="C:membrane"/>
    <property type="evidence" value="ECO:0007669"/>
    <property type="project" value="Ensembl"/>
</dbReference>
<comment type="subcellular location">
    <subcellularLocation>
        <location evidence="1">Cytoplasm</location>
    </subcellularLocation>
</comment>
<dbReference type="InterPro" id="IPR050405">
    <property type="entry name" value="Intermediate_filament"/>
</dbReference>
<protein>
    <recommendedName>
        <fullName evidence="2">Glial fibrillary acidic protein</fullName>
    </recommendedName>
</protein>
<dbReference type="GO" id="GO:0005737">
    <property type="term" value="C:cytoplasm"/>
    <property type="evidence" value="ECO:0007669"/>
    <property type="project" value="UniProtKB-SubCell"/>
</dbReference>
<keyword evidence="5 8" id="KW-0175">Coiled coil</keyword>
<evidence type="ECO:0000256" key="1">
    <source>
        <dbReference type="ARBA" id="ARBA00004496"/>
    </source>
</evidence>
<evidence type="ECO:0000256" key="2">
    <source>
        <dbReference type="ARBA" id="ARBA00018571"/>
    </source>
</evidence>
<evidence type="ECO:0000313" key="11">
    <source>
        <dbReference type="Proteomes" id="UP000694390"/>
    </source>
</evidence>
<dbReference type="GO" id="GO:1904714">
    <property type="term" value="P:regulation of chaperone-mediated autophagy"/>
    <property type="evidence" value="ECO:0007669"/>
    <property type="project" value="Ensembl"/>
</dbReference>
<organism evidence="10 11">
    <name type="scientific">Gopherus evgoodei</name>
    <name type="common">Goodes thornscrub tortoise</name>
    <dbReference type="NCBI Taxonomy" id="1825980"/>
    <lineage>
        <taxon>Eukaryota</taxon>
        <taxon>Metazoa</taxon>
        <taxon>Chordata</taxon>
        <taxon>Craniata</taxon>
        <taxon>Vertebrata</taxon>
        <taxon>Euteleostomi</taxon>
        <taxon>Archelosauria</taxon>
        <taxon>Testudinata</taxon>
        <taxon>Testudines</taxon>
        <taxon>Cryptodira</taxon>
        <taxon>Durocryptodira</taxon>
        <taxon>Testudinoidea</taxon>
        <taxon>Testudinidae</taxon>
        <taxon>Gopherus</taxon>
    </lineage>
</organism>
<dbReference type="GO" id="GO:0060291">
    <property type="term" value="P:long-term synaptic potentiation"/>
    <property type="evidence" value="ECO:0007669"/>
    <property type="project" value="Ensembl"/>
</dbReference>
<dbReference type="GO" id="GO:0010467">
    <property type="term" value="P:gene expression"/>
    <property type="evidence" value="ECO:0007669"/>
    <property type="project" value="Ensembl"/>
</dbReference>
<dbReference type="GO" id="GO:0005882">
    <property type="term" value="C:intermediate filament"/>
    <property type="evidence" value="ECO:0007669"/>
    <property type="project" value="UniProtKB-KW"/>
</dbReference>
<dbReference type="Pfam" id="PF00038">
    <property type="entry name" value="Filament"/>
    <property type="match status" value="1"/>
</dbReference>
<evidence type="ECO:0000256" key="5">
    <source>
        <dbReference type="ARBA" id="ARBA00023054"/>
    </source>
</evidence>
<keyword evidence="3" id="KW-0963">Cytoplasm</keyword>
<comment type="similarity">
    <text evidence="6 7">Belongs to the intermediate filament family.</text>
</comment>
<dbReference type="GO" id="GO:0051580">
    <property type="term" value="P:regulation of neurotransmitter uptake"/>
    <property type="evidence" value="ECO:0007669"/>
    <property type="project" value="Ensembl"/>
</dbReference>
<dbReference type="AlphaFoldDB" id="A0A8C4YM08"/>
<accession>A0A8C4YM08</accession>
<reference evidence="10" key="2">
    <citation type="submission" date="2025-08" db="UniProtKB">
        <authorList>
            <consortium name="Ensembl"/>
        </authorList>
    </citation>
    <scope>IDENTIFICATION</scope>
</reference>
<dbReference type="GO" id="GO:0005200">
    <property type="term" value="F:structural constituent of cytoskeleton"/>
    <property type="evidence" value="ECO:0007669"/>
    <property type="project" value="Ensembl"/>
</dbReference>
<dbReference type="GO" id="GO:0014010">
    <property type="term" value="P:Schwann cell proliferation"/>
    <property type="evidence" value="ECO:0007669"/>
    <property type="project" value="Ensembl"/>
</dbReference>
<evidence type="ECO:0000256" key="8">
    <source>
        <dbReference type="SAM" id="Coils"/>
    </source>
</evidence>
<dbReference type="Pfam" id="PF04732">
    <property type="entry name" value="Filament_head"/>
    <property type="match status" value="1"/>
</dbReference>
<sequence length="535" mass="61812">LPGRKKSHPNSSKYFSSSEQRLGLLSPGRALLCPRRRGLRGWLALPDFSLADALNTEFKETRTNEKVEMMELNDRFASYIEKVRFLEQQNKVLVAELNQIRDKEPTKLSDIYQEELRELRRLVDQLSNAKTRLEIERENLLDDVNGLRQKLQDEINLRLEAENNLSSYRQDVDNAALVRLDLERKVESLQEEINFLRKVHEEELRELQEQLAQQQVHIEMDMSKPDLTAALREIRIQYESMASNNMHETEEWYKSKFADLTDAAARNIEALRLAKQEANEYRRQLQALTCDLESLRGMNESLERQLREMEDRYAIETASYQDTVIRLEEDIRSLKEEMARHLQEYQDLLNVKLALDIEIATYRKLLEGEESRITIPVQTFSNLQIRETSLDTKSVSEAHLKRNIVVKTVETRDAESTACRVSDSPSVFAEVSSEAGACGRPGTEEGRAAVRESWARQFSRTGSVGQCSVIEIRPCLHHRGGVHATKRLLAAKLCCFADKIKPPMVMRGIMRQCRHCGLFCRQNWVLSVSHNARPL</sequence>
<dbReference type="GO" id="GO:0030198">
    <property type="term" value="P:extracellular matrix organization"/>
    <property type="evidence" value="ECO:0007669"/>
    <property type="project" value="Ensembl"/>
</dbReference>
<feature type="coiled-coil region" evidence="8">
    <location>
        <begin position="69"/>
        <end position="217"/>
    </location>
</feature>
<dbReference type="Ensembl" id="ENSGEVT00005029243.1">
    <property type="protein sequence ID" value="ENSGEVP00005027811.1"/>
    <property type="gene ID" value="ENSGEVG00005019558.1"/>
</dbReference>
<dbReference type="Gene3D" id="1.20.5.170">
    <property type="match status" value="1"/>
</dbReference>
<dbReference type="PROSITE" id="PS51842">
    <property type="entry name" value="IF_ROD_2"/>
    <property type="match status" value="1"/>
</dbReference>
<dbReference type="SMART" id="SM01391">
    <property type="entry name" value="Filament"/>
    <property type="match status" value="1"/>
</dbReference>
<dbReference type="SUPFAM" id="SSF64593">
    <property type="entry name" value="Intermediate filament protein, coiled coil region"/>
    <property type="match status" value="2"/>
</dbReference>
<dbReference type="InterPro" id="IPR039008">
    <property type="entry name" value="IF_rod_dom"/>
</dbReference>
<evidence type="ECO:0000256" key="3">
    <source>
        <dbReference type="ARBA" id="ARBA00022490"/>
    </source>
</evidence>
<evidence type="ECO:0000256" key="7">
    <source>
        <dbReference type="RuleBase" id="RU000685"/>
    </source>
</evidence>
<evidence type="ECO:0000256" key="6">
    <source>
        <dbReference type="ARBA" id="ARBA00061646"/>
    </source>
</evidence>
<dbReference type="PANTHER" id="PTHR45652">
    <property type="entry name" value="GLIAL FIBRILLARY ACIDIC PROTEIN"/>
    <property type="match status" value="1"/>
</dbReference>
<dbReference type="Gene3D" id="1.20.5.500">
    <property type="entry name" value="Single helix bin"/>
    <property type="match status" value="1"/>
</dbReference>
<dbReference type="GO" id="GO:0070779">
    <property type="term" value="P:D-aspartate import across plasma membrane"/>
    <property type="evidence" value="ECO:0007669"/>
    <property type="project" value="Ensembl"/>
</dbReference>
<dbReference type="GO" id="GO:0014002">
    <property type="term" value="P:astrocyte development"/>
    <property type="evidence" value="ECO:0007669"/>
    <property type="project" value="Ensembl"/>
</dbReference>
<dbReference type="Proteomes" id="UP000694390">
    <property type="component" value="Chromosome 23"/>
</dbReference>
<proteinExistence type="inferred from homology"/>
<dbReference type="InterPro" id="IPR006821">
    <property type="entry name" value="Intermed_filament_DNA-bd"/>
</dbReference>
<feature type="domain" description="IF rod" evidence="9">
    <location>
        <begin position="65"/>
        <end position="373"/>
    </location>
</feature>
<reference evidence="10" key="1">
    <citation type="submission" date="2019-06" db="EMBL/GenBank/DDBJ databases">
        <title>G10K-VGP Goodes thornscrub tortoise genome, primary haplotype.</title>
        <authorList>
            <person name="Murphy B."/>
            <person name="Edwards T."/>
            <person name="Rhie A."/>
            <person name="Koren S."/>
            <person name="Phillippy A."/>
            <person name="Fedrigo O."/>
            <person name="Haase B."/>
            <person name="Mountcastle J."/>
            <person name="Lewin H."/>
            <person name="Damas J."/>
            <person name="Howe K."/>
            <person name="Formenti G."/>
            <person name="Myers G."/>
            <person name="Durbin R."/>
            <person name="Jarvis E.D."/>
        </authorList>
    </citation>
    <scope>NUCLEOTIDE SEQUENCE [LARGE SCALE GENOMIC DNA]</scope>
</reference>
<gene>
    <name evidence="10" type="primary">GFAP</name>
</gene>
<dbReference type="GO" id="GO:0010625">
    <property type="term" value="P:positive regulation of Schwann cell proliferation"/>
    <property type="evidence" value="ECO:0007669"/>
    <property type="project" value="Ensembl"/>
</dbReference>